<dbReference type="FunFam" id="3.40.640.10:FF:000004">
    <property type="entry name" value="Acetylornithine aminotransferase"/>
    <property type="match status" value="1"/>
</dbReference>
<dbReference type="CDD" id="cd00610">
    <property type="entry name" value="OAT_like"/>
    <property type="match status" value="1"/>
</dbReference>
<comment type="subcellular location">
    <subcellularLocation>
        <location evidence="2">Mitochondrion</location>
    </subcellularLocation>
</comment>
<evidence type="ECO:0000256" key="5">
    <source>
        <dbReference type="ARBA" id="ARBA00012919"/>
    </source>
</evidence>
<dbReference type="NCBIfam" id="TIGR00707">
    <property type="entry name" value="argD"/>
    <property type="match status" value="1"/>
</dbReference>
<evidence type="ECO:0000313" key="11">
    <source>
        <dbReference type="EMBL" id="OZJ03536.1"/>
    </source>
</evidence>
<dbReference type="InterPro" id="IPR004636">
    <property type="entry name" value="AcOrn/SuccOrn_fam"/>
</dbReference>
<evidence type="ECO:0000256" key="3">
    <source>
        <dbReference type="ARBA" id="ARBA00005024"/>
    </source>
</evidence>
<dbReference type="GO" id="GO:0006526">
    <property type="term" value="P:L-arginine biosynthetic process"/>
    <property type="evidence" value="ECO:0007669"/>
    <property type="project" value="UniProtKB-UniPathway"/>
</dbReference>
<dbReference type="UniPathway" id="UPA00068">
    <property type="reaction ID" value="UER00109"/>
</dbReference>
<keyword evidence="8" id="KW-0808">Transferase</keyword>
<evidence type="ECO:0000256" key="7">
    <source>
        <dbReference type="ARBA" id="ARBA00022605"/>
    </source>
</evidence>
<dbReference type="InterPro" id="IPR005814">
    <property type="entry name" value="Aminotrans_3"/>
</dbReference>
<dbReference type="AlphaFoldDB" id="A0A261XYU3"/>
<dbReference type="HAMAP" id="MF_01107">
    <property type="entry name" value="ArgD_aminotrans_3"/>
    <property type="match status" value="1"/>
</dbReference>
<dbReference type="Pfam" id="PF00202">
    <property type="entry name" value="Aminotran_3"/>
    <property type="match status" value="1"/>
</dbReference>
<comment type="cofactor">
    <cofactor evidence="1">
        <name>pyridoxal 5'-phosphate</name>
        <dbReference type="ChEBI" id="CHEBI:597326"/>
    </cofactor>
</comment>
<dbReference type="SUPFAM" id="SSF53383">
    <property type="entry name" value="PLP-dependent transferases"/>
    <property type="match status" value="1"/>
</dbReference>
<dbReference type="Gene3D" id="3.90.1150.10">
    <property type="entry name" value="Aspartate Aminotransferase, domain 1"/>
    <property type="match status" value="1"/>
</dbReference>
<dbReference type="GO" id="GO:0030170">
    <property type="term" value="F:pyridoxal phosphate binding"/>
    <property type="evidence" value="ECO:0007669"/>
    <property type="project" value="InterPro"/>
</dbReference>
<dbReference type="InterPro" id="IPR015422">
    <property type="entry name" value="PyrdxlP-dep_Trfase_small"/>
</dbReference>
<proteinExistence type="inferred from homology"/>
<gene>
    <name evidence="11" type="ORF">BZG36_04178</name>
</gene>
<dbReference type="PIRSF" id="PIRSF000521">
    <property type="entry name" value="Transaminase_4ab_Lys_Orn"/>
    <property type="match status" value="1"/>
</dbReference>
<dbReference type="OrthoDB" id="5419315at2759"/>
<comment type="pathway">
    <text evidence="3">Amino-acid biosynthesis; L-arginine biosynthesis; N(2)-acetyl-L-ornithine from L-glutamate: step 4/4.</text>
</comment>
<dbReference type="InterPro" id="IPR015424">
    <property type="entry name" value="PyrdxlP-dep_Trfase"/>
</dbReference>
<accession>A0A261XYU3</accession>
<reference evidence="11 12" key="1">
    <citation type="journal article" date="2017" name="Mycologia">
        <title>Bifiguratus adelaidae, gen. et sp. nov., a new member of Mucoromycotina in endophytic and soil-dwelling habitats.</title>
        <authorList>
            <person name="Torres-Cruz T.J."/>
            <person name="Billingsley Tobias T.L."/>
            <person name="Almatruk M."/>
            <person name="Hesse C."/>
            <person name="Kuske C.R."/>
            <person name="Desiro A."/>
            <person name="Benucci G.M."/>
            <person name="Bonito G."/>
            <person name="Stajich J.E."/>
            <person name="Dunlap C."/>
            <person name="Arnold A.E."/>
            <person name="Porras-Alfaro A."/>
        </authorList>
    </citation>
    <scope>NUCLEOTIDE SEQUENCE [LARGE SCALE GENOMIC DNA]</scope>
    <source>
        <strain evidence="11 12">AZ0501</strain>
    </source>
</reference>
<dbReference type="GO" id="GO:0005759">
    <property type="term" value="C:mitochondrial matrix"/>
    <property type="evidence" value="ECO:0007669"/>
    <property type="project" value="TreeGrafter"/>
</dbReference>
<name>A0A261XYU3_9FUNG</name>
<evidence type="ECO:0000256" key="4">
    <source>
        <dbReference type="ARBA" id="ARBA00008954"/>
    </source>
</evidence>
<evidence type="ECO:0000256" key="8">
    <source>
        <dbReference type="ARBA" id="ARBA00022679"/>
    </source>
</evidence>
<keyword evidence="7" id="KW-0028">Amino-acid biosynthesis</keyword>
<dbReference type="EC" id="2.6.1.11" evidence="5"/>
<evidence type="ECO:0000256" key="10">
    <source>
        <dbReference type="RuleBase" id="RU003560"/>
    </source>
</evidence>
<evidence type="ECO:0000256" key="2">
    <source>
        <dbReference type="ARBA" id="ARBA00004173"/>
    </source>
</evidence>
<protein>
    <recommendedName>
        <fullName evidence="5">acetylornithine transaminase</fullName>
        <ecNumber evidence="5">2.6.1.11</ecNumber>
    </recommendedName>
</protein>
<dbReference type="Gene3D" id="3.40.640.10">
    <property type="entry name" value="Type I PLP-dependent aspartate aminotransferase-like (Major domain)"/>
    <property type="match status" value="1"/>
</dbReference>
<keyword evidence="6" id="KW-0032">Aminotransferase</keyword>
<dbReference type="EMBL" id="MVBO01000080">
    <property type="protein sequence ID" value="OZJ03536.1"/>
    <property type="molecule type" value="Genomic_DNA"/>
</dbReference>
<dbReference type="PROSITE" id="PS00600">
    <property type="entry name" value="AA_TRANSFER_CLASS_3"/>
    <property type="match status" value="1"/>
</dbReference>
<evidence type="ECO:0000256" key="1">
    <source>
        <dbReference type="ARBA" id="ARBA00001933"/>
    </source>
</evidence>
<dbReference type="InterPro" id="IPR049704">
    <property type="entry name" value="Aminotrans_3_PPA_site"/>
</dbReference>
<dbReference type="InterPro" id="IPR050103">
    <property type="entry name" value="Class-III_PLP-dep_AT"/>
</dbReference>
<comment type="similarity">
    <text evidence="4 10">Belongs to the class-III pyridoxal-phosphate-dependent aminotransferase family.</text>
</comment>
<dbReference type="NCBIfam" id="NF002325">
    <property type="entry name" value="PRK01278.1"/>
    <property type="match status" value="1"/>
</dbReference>
<evidence type="ECO:0000256" key="6">
    <source>
        <dbReference type="ARBA" id="ARBA00022576"/>
    </source>
</evidence>
<evidence type="ECO:0000313" key="12">
    <source>
        <dbReference type="Proteomes" id="UP000242875"/>
    </source>
</evidence>
<dbReference type="PANTHER" id="PTHR11986:SF79">
    <property type="entry name" value="ACETYLORNITHINE AMINOTRANSFERASE, MITOCHONDRIAL"/>
    <property type="match status" value="1"/>
</dbReference>
<keyword evidence="12" id="KW-1185">Reference proteome</keyword>
<dbReference type="GO" id="GO:0042802">
    <property type="term" value="F:identical protein binding"/>
    <property type="evidence" value="ECO:0007669"/>
    <property type="project" value="TreeGrafter"/>
</dbReference>
<organism evidence="11 12">
    <name type="scientific">Bifiguratus adelaidae</name>
    <dbReference type="NCBI Taxonomy" id="1938954"/>
    <lineage>
        <taxon>Eukaryota</taxon>
        <taxon>Fungi</taxon>
        <taxon>Fungi incertae sedis</taxon>
        <taxon>Mucoromycota</taxon>
        <taxon>Mucoromycotina</taxon>
        <taxon>Endogonomycetes</taxon>
        <taxon>Endogonales</taxon>
        <taxon>Endogonales incertae sedis</taxon>
        <taxon>Bifiguratus</taxon>
    </lineage>
</organism>
<evidence type="ECO:0000256" key="9">
    <source>
        <dbReference type="ARBA" id="ARBA00022898"/>
    </source>
</evidence>
<dbReference type="InterPro" id="IPR015421">
    <property type="entry name" value="PyrdxlP-dep_Trfase_major"/>
</dbReference>
<sequence>MLRALAGQQSKIPFFTRAASSAAASRAFVAEPTPITHPDESADTANSAALEQLNKYILPTYARPNLIFTHGKGSHVYDTQGRKYLDFTAGIAVNALGHSDPETTQVLAEQAAKAIHLSNLYHNEHSGPLAELLVTATQEGGWKDAARCFFANSGTEANEGALKFARKWGKLNGSASKHQILSFKNSFHGRSMGALSVTANKKYQEPFSPLIPGITHSDYNDIASLNTSITDETCAVIVEPIQGEGGVFVANEEFLAALRKRCDEVGALLIYDEIQCGLGRTGKVWAHGHYSNATRPDILTMAKPLANGVPIGAVMMTERVADIVKVGDHGTTFGGNPLACAVAHSVFSRISKPAFLSQVQETSHTLVGYLEELKALHPESIQEIRGKGMLLGVGFTRDPSPIVKAARERGLLVVSAGNNTVRIIPPLILTQDEAQRGVEILHSSILAVEQAQV</sequence>
<dbReference type="GO" id="GO:0003992">
    <property type="term" value="F:N2-acetyl-L-ornithine:2-oxoglutarate 5-aminotransferase activity"/>
    <property type="evidence" value="ECO:0007669"/>
    <property type="project" value="UniProtKB-EC"/>
</dbReference>
<comment type="caution">
    <text evidence="11">The sequence shown here is derived from an EMBL/GenBank/DDBJ whole genome shotgun (WGS) entry which is preliminary data.</text>
</comment>
<dbReference type="Proteomes" id="UP000242875">
    <property type="component" value="Unassembled WGS sequence"/>
</dbReference>
<keyword evidence="9 10" id="KW-0663">Pyridoxal phosphate</keyword>
<dbReference type="PANTHER" id="PTHR11986">
    <property type="entry name" value="AMINOTRANSFERASE CLASS III"/>
    <property type="match status" value="1"/>
</dbReference>